<gene>
    <name evidence="2" type="ORF">GLV81_16710</name>
</gene>
<organism evidence="2 3">
    <name type="scientific">Phnomibacter ginsenosidimutans</name>
    <dbReference type="NCBI Taxonomy" id="2676868"/>
    <lineage>
        <taxon>Bacteria</taxon>
        <taxon>Pseudomonadati</taxon>
        <taxon>Bacteroidota</taxon>
        <taxon>Chitinophagia</taxon>
        <taxon>Chitinophagales</taxon>
        <taxon>Chitinophagaceae</taxon>
        <taxon>Phnomibacter</taxon>
    </lineage>
</organism>
<evidence type="ECO:0000313" key="3">
    <source>
        <dbReference type="Proteomes" id="UP000426027"/>
    </source>
</evidence>
<dbReference type="Pfam" id="PF20432">
    <property type="entry name" value="Xre-like-HTH"/>
    <property type="match status" value="1"/>
</dbReference>
<proteinExistence type="predicted"/>
<sequence length="144" mass="16496">MKKKPIQYGQKKAQAISNLMQEPEVLYQVSTDVFSPVAYDKLQHVLQFTQAEWAAILHISDRTLQRYLKDGKPFTGFQAELLHQLKRLTETGLQIFDSTASFTDWLRKTKQVLGQELSFQSLQTITGVGLLQQELGRMAYGVYI</sequence>
<reference evidence="2 3" key="1">
    <citation type="submission" date="2019-11" db="EMBL/GenBank/DDBJ databases">
        <authorList>
            <person name="Im W.T."/>
        </authorList>
    </citation>
    <scope>NUCLEOTIDE SEQUENCE [LARGE SCALE GENOMIC DNA]</scope>
    <source>
        <strain evidence="2 3">SB-02</strain>
    </source>
</reference>
<dbReference type="GO" id="GO:0003677">
    <property type="term" value="F:DNA binding"/>
    <property type="evidence" value="ECO:0007669"/>
    <property type="project" value="InterPro"/>
</dbReference>
<dbReference type="KEGG" id="fls:GLV81_16710"/>
<keyword evidence="3" id="KW-1185">Reference proteome</keyword>
<evidence type="ECO:0000259" key="1">
    <source>
        <dbReference type="Pfam" id="PF20432"/>
    </source>
</evidence>
<dbReference type="Proteomes" id="UP000426027">
    <property type="component" value="Chromosome"/>
</dbReference>
<accession>A0A6I6GCS1</accession>
<dbReference type="EMBL" id="CP046566">
    <property type="protein sequence ID" value="QGW29533.1"/>
    <property type="molecule type" value="Genomic_DNA"/>
</dbReference>
<protein>
    <submittedName>
        <fullName evidence="2">DUF2384 domain-containing protein</fullName>
    </submittedName>
</protein>
<evidence type="ECO:0000313" key="2">
    <source>
        <dbReference type="EMBL" id="QGW29533.1"/>
    </source>
</evidence>
<dbReference type="RefSeq" id="WP_157479885.1">
    <property type="nucleotide sequence ID" value="NZ_CP046566.1"/>
</dbReference>
<name>A0A6I6GCS1_9BACT</name>
<feature type="domain" description="Antitoxin Xre-like helix-turn-helix" evidence="1">
    <location>
        <begin position="38"/>
        <end position="75"/>
    </location>
</feature>
<dbReference type="AlphaFoldDB" id="A0A6I6GCS1"/>
<dbReference type="InterPro" id="IPR046847">
    <property type="entry name" value="Xre-like_HTH"/>
</dbReference>